<comment type="cofactor">
    <cofactor evidence="15">
        <name>Zn(2+)</name>
        <dbReference type="ChEBI" id="CHEBI:29105"/>
    </cofactor>
    <text evidence="15">Binds 1 zinc ion per subunit.</text>
</comment>
<dbReference type="InterPro" id="IPR027417">
    <property type="entry name" value="P-loop_NTPase"/>
</dbReference>
<gene>
    <name evidence="19" type="primary">hflB</name>
    <name evidence="15 19" type="synonym">ftsH</name>
    <name evidence="19" type="ORF">C6Y56_03960</name>
</gene>
<dbReference type="FunFam" id="3.40.50.300:FF:000001">
    <property type="entry name" value="ATP-dependent zinc metalloprotease FtsH"/>
    <property type="match status" value="1"/>
</dbReference>
<dbReference type="FunFam" id="1.10.8.60:FF:000001">
    <property type="entry name" value="ATP-dependent zinc metalloprotease FtsH"/>
    <property type="match status" value="1"/>
</dbReference>
<dbReference type="RefSeq" id="WP_169428805.1">
    <property type="nucleotide sequence ID" value="NZ_CP027561.1"/>
</dbReference>
<feature type="binding site" evidence="15">
    <location>
        <position position="420"/>
    </location>
    <ligand>
        <name>Zn(2+)</name>
        <dbReference type="ChEBI" id="CHEBI:29105"/>
        <note>catalytic</note>
    </ligand>
</feature>
<dbReference type="SUPFAM" id="SSF140990">
    <property type="entry name" value="FtsH protease domain-like"/>
    <property type="match status" value="1"/>
</dbReference>
<dbReference type="Pfam" id="PF00004">
    <property type="entry name" value="AAA"/>
    <property type="match status" value="1"/>
</dbReference>
<comment type="similarity">
    <text evidence="16">Belongs to the AAA ATPase family.</text>
</comment>
<dbReference type="PANTHER" id="PTHR23076:SF97">
    <property type="entry name" value="ATP-DEPENDENT ZINC METALLOPROTEASE YME1L1"/>
    <property type="match status" value="1"/>
</dbReference>
<keyword evidence="13 15" id="KW-0472">Membrane</keyword>
<comment type="function">
    <text evidence="15">Acts as a processive, ATP-dependent zinc metallopeptidase for both cytoplasmic and membrane proteins. Plays a role in the quality control of integral membrane proteins.</text>
</comment>
<evidence type="ECO:0000256" key="11">
    <source>
        <dbReference type="ARBA" id="ARBA00022989"/>
    </source>
</evidence>
<evidence type="ECO:0000256" key="9">
    <source>
        <dbReference type="ARBA" id="ARBA00022833"/>
    </source>
</evidence>
<evidence type="ECO:0000256" key="2">
    <source>
        <dbReference type="ARBA" id="ARBA00010044"/>
    </source>
</evidence>
<dbReference type="SMART" id="SM00382">
    <property type="entry name" value="AAA"/>
    <property type="match status" value="1"/>
</dbReference>
<dbReference type="PANTHER" id="PTHR23076">
    <property type="entry name" value="METALLOPROTEASE M41 FTSH"/>
    <property type="match status" value="1"/>
</dbReference>
<feature type="transmembrane region" description="Helical" evidence="15">
    <location>
        <begin position="98"/>
        <end position="120"/>
    </location>
</feature>
<dbReference type="InterPro" id="IPR003959">
    <property type="entry name" value="ATPase_AAA_core"/>
</dbReference>
<accession>A0A7Z3GYW1</accession>
<evidence type="ECO:0000256" key="12">
    <source>
        <dbReference type="ARBA" id="ARBA00023049"/>
    </source>
</evidence>
<keyword evidence="10 15" id="KW-0067">ATP-binding</keyword>
<dbReference type="Gene3D" id="3.30.720.210">
    <property type="match status" value="1"/>
</dbReference>
<evidence type="ECO:0000256" key="14">
    <source>
        <dbReference type="ARBA" id="ARBA00061570"/>
    </source>
</evidence>
<dbReference type="Gene3D" id="1.10.8.60">
    <property type="match status" value="1"/>
</dbReference>
<dbReference type="GO" id="GO:0006508">
    <property type="term" value="P:proteolysis"/>
    <property type="evidence" value="ECO:0007669"/>
    <property type="project" value="UniProtKB-KW"/>
</dbReference>
<dbReference type="GO" id="GO:0016887">
    <property type="term" value="F:ATP hydrolysis activity"/>
    <property type="evidence" value="ECO:0007669"/>
    <property type="project" value="UniProtKB-UniRule"/>
</dbReference>
<keyword evidence="15" id="KW-0997">Cell inner membrane</keyword>
<name>A0A7Z3GYW1_PSEFL</name>
<dbReference type="InterPro" id="IPR003960">
    <property type="entry name" value="ATPase_AAA_CS"/>
</dbReference>
<keyword evidence="8 15" id="KW-0378">Hydrolase</keyword>
<dbReference type="HAMAP" id="MF_01458">
    <property type="entry name" value="FtsH"/>
    <property type="match status" value="1"/>
</dbReference>
<evidence type="ECO:0000256" key="13">
    <source>
        <dbReference type="ARBA" id="ARBA00023136"/>
    </source>
</evidence>
<dbReference type="Proteomes" id="UP000501669">
    <property type="component" value="Chromosome"/>
</dbReference>
<proteinExistence type="inferred from homology"/>
<evidence type="ECO:0000256" key="17">
    <source>
        <dbReference type="SAM" id="MobiDB-lite"/>
    </source>
</evidence>
<evidence type="ECO:0000256" key="1">
    <source>
        <dbReference type="ARBA" id="ARBA00004370"/>
    </source>
</evidence>
<dbReference type="InterPro" id="IPR011546">
    <property type="entry name" value="Pept_M41_FtsH_extracell"/>
</dbReference>
<comment type="subcellular location">
    <subcellularLocation>
        <location evidence="15">Cell inner membrane</location>
        <topology evidence="15">Multi-pass membrane protein</topology>
        <orientation evidence="15">Cytoplasmic side</orientation>
    </subcellularLocation>
    <subcellularLocation>
        <location evidence="1">Membrane</location>
    </subcellularLocation>
</comment>
<dbReference type="GO" id="GO:0030163">
    <property type="term" value="P:protein catabolic process"/>
    <property type="evidence" value="ECO:0007669"/>
    <property type="project" value="UniProtKB-UniRule"/>
</dbReference>
<feature type="active site" evidence="15">
    <location>
        <position position="417"/>
    </location>
</feature>
<dbReference type="PRINTS" id="PR00830">
    <property type="entry name" value="ENDOLAPTASE"/>
</dbReference>
<dbReference type="Gene3D" id="1.20.58.760">
    <property type="entry name" value="Peptidase M41"/>
    <property type="match status" value="1"/>
</dbReference>
<evidence type="ECO:0000256" key="15">
    <source>
        <dbReference type="HAMAP-Rule" id="MF_01458"/>
    </source>
</evidence>
<dbReference type="EC" id="3.4.24.-" evidence="15"/>
<dbReference type="GO" id="GO:0005524">
    <property type="term" value="F:ATP binding"/>
    <property type="evidence" value="ECO:0007669"/>
    <property type="project" value="UniProtKB-UniRule"/>
</dbReference>
<dbReference type="FunFam" id="3.30.720.210:FF:000004">
    <property type="entry name" value="ATP-dependent zinc metalloprotease FtsH"/>
    <property type="match status" value="1"/>
</dbReference>
<keyword evidence="12 15" id="KW-0482">Metalloprotease</keyword>
<dbReference type="GO" id="GO:0008270">
    <property type="term" value="F:zinc ion binding"/>
    <property type="evidence" value="ECO:0007669"/>
    <property type="project" value="UniProtKB-UniRule"/>
</dbReference>
<evidence type="ECO:0000256" key="5">
    <source>
        <dbReference type="ARBA" id="ARBA00022692"/>
    </source>
</evidence>
<dbReference type="EMBL" id="CP027561">
    <property type="protein sequence ID" value="QJP93779.1"/>
    <property type="molecule type" value="Genomic_DNA"/>
</dbReference>
<feature type="binding site" evidence="15">
    <location>
        <position position="494"/>
    </location>
    <ligand>
        <name>Zn(2+)</name>
        <dbReference type="ChEBI" id="CHEBI:29105"/>
        <note>catalytic</note>
    </ligand>
</feature>
<evidence type="ECO:0000256" key="6">
    <source>
        <dbReference type="ARBA" id="ARBA00022723"/>
    </source>
</evidence>
<evidence type="ECO:0000259" key="18">
    <source>
        <dbReference type="SMART" id="SM00382"/>
    </source>
</evidence>
<keyword evidence="5 15" id="KW-0812">Transmembrane</keyword>
<dbReference type="InterPro" id="IPR037219">
    <property type="entry name" value="Peptidase_M41-like"/>
</dbReference>
<keyword evidence="7 15" id="KW-0547">Nucleotide-binding</keyword>
<evidence type="ECO:0000313" key="19">
    <source>
        <dbReference type="EMBL" id="QJP93779.1"/>
    </source>
</evidence>
<dbReference type="GO" id="GO:0004176">
    <property type="term" value="F:ATP-dependent peptidase activity"/>
    <property type="evidence" value="ECO:0007669"/>
    <property type="project" value="InterPro"/>
</dbReference>
<protein>
    <recommendedName>
        <fullName evidence="15">ATP-dependent zinc metalloprotease FtsH</fullName>
        <ecNumber evidence="15">3.4.24.-</ecNumber>
    </recommendedName>
</protein>
<comment type="subunit">
    <text evidence="15">Homohexamer.</text>
</comment>
<organism evidence="19 20">
    <name type="scientific">Pseudomonas fluorescens</name>
    <dbReference type="NCBI Taxonomy" id="294"/>
    <lineage>
        <taxon>Bacteria</taxon>
        <taxon>Pseudomonadati</taxon>
        <taxon>Pseudomonadota</taxon>
        <taxon>Gammaproteobacteria</taxon>
        <taxon>Pseudomonadales</taxon>
        <taxon>Pseudomonadaceae</taxon>
        <taxon>Pseudomonas</taxon>
    </lineage>
</organism>
<sequence length="634" mass="68876">MAKNLILWLIIAAVLVTVMNNFSSPNEPQTLNYSDFIQQVKDGKVERVAVDGYVITGKRNDGDSFKTIRPAIQDNGLIGDLVDNHVVVEGKQPEQQSIWTQLLVASFPILVIIAVFMFFMRQMQGGAGGKGGPMSFGKSKARLLSEDQVKTTLADVAGCDEAKEEVGELVEFLRDPGKFQRLGGRIPRGVLMVGPPGTGKTLLAKAIAGEAKVPFFTISGSDFVEMFVGVGASRVRDMFEQAKKHAPCIIFIDEIDAVGRHRGAGMGGGHDEREQTLNQLLVEMDGFEMNDGIIVIAATNRPDVLDPALLRPGRFDRQVVVGLPDIRGREQILKVHMRKVPMGDDVAPAVIARGTPGFSGADLANLVNEASLFAARAGKRIVEMKEFELAKDKIMMGAERKSMVMSEKEKQNTAYHEAGHAIVGRVVPEHDPVYKVSIIPRGRALGVTMFLPEEDRYSLSKRALISQICSLYGGRIAEEMTLGFDGVTTGASNDIMRASQIARNMVTKWGLSEKLGPLMYAEEEGEVFLGRGGGGQNASFSGETAKLIDSEVRSIIDQCYGTAKQILTDNRDKLDAMADALMKYETIDAEQIDDIMAGRTPREPRDWSGGTGTPPPVVQDERPETPIGGPAADV</sequence>
<dbReference type="Gene3D" id="3.40.50.300">
    <property type="entry name" value="P-loop containing nucleotide triphosphate hydrolases"/>
    <property type="match status" value="1"/>
</dbReference>
<dbReference type="FunFam" id="1.20.58.760:FF:000001">
    <property type="entry name" value="ATP-dependent zinc metalloprotease FtsH"/>
    <property type="match status" value="1"/>
</dbReference>
<dbReference type="InterPro" id="IPR000642">
    <property type="entry name" value="Peptidase_M41"/>
</dbReference>
<dbReference type="SUPFAM" id="SSF52540">
    <property type="entry name" value="P-loop containing nucleoside triphosphate hydrolases"/>
    <property type="match status" value="1"/>
</dbReference>
<dbReference type="GO" id="GO:0004222">
    <property type="term" value="F:metalloendopeptidase activity"/>
    <property type="evidence" value="ECO:0007669"/>
    <property type="project" value="InterPro"/>
</dbReference>
<dbReference type="NCBIfam" id="TIGR01241">
    <property type="entry name" value="FtsH_fam"/>
    <property type="match status" value="1"/>
</dbReference>
<evidence type="ECO:0000256" key="7">
    <source>
        <dbReference type="ARBA" id="ARBA00022741"/>
    </source>
</evidence>
<evidence type="ECO:0000313" key="20">
    <source>
        <dbReference type="Proteomes" id="UP000501669"/>
    </source>
</evidence>
<keyword evidence="11 15" id="KW-1133">Transmembrane helix</keyword>
<feature type="region of interest" description="Disordered" evidence="17">
    <location>
        <begin position="595"/>
        <end position="634"/>
    </location>
</feature>
<feature type="domain" description="AAA+ ATPase" evidence="18">
    <location>
        <begin position="186"/>
        <end position="325"/>
    </location>
</feature>
<comment type="caution">
    <text evidence="15">Lacks conserved residue(s) required for the propagation of feature annotation.</text>
</comment>
<evidence type="ECO:0000256" key="8">
    <source>
        <dbReference type="ARBA" id="ARBA00022801"/>
    </source>
</evidence>
<feature type="binding site" evidence="15">
    <location>
        <position position="416"/>
    </location>
    <ligand>
        <name>Zn(2+)</name>
        <dbReference type="ChEBI" id="CHEBI:29105"/>
        <note>catalytic</note>
    </ligand>
</feature>
<dbReference type="InterPro" id="IPR041569">
    <property type="entry name" value="AAA_lid_3"/>
</dbReference>
<keyword evidence="3 15" id="KW-1003">Cell membrane</keyword>
<dbReference type="Pfam" id="PF01434">
    <property type="entry name" value="Peptidase_M41"/>
    <property type="match status" value="1"/>
</dbReference>
<dbReference type="InterPro" id="IPR003593">
    <property type="entry name" value="AAA+_ATPase"/>
</dbReference>
<evidence type="ECO:0000256" key="10">
    <source>
        <dbReference type="ARBA" id="ARBA00022840"/>
    </source>
</evidence>
<evidence type="ECO:0000256" key="16">
    <source>
        <dbReference type="RuleBase" id="RU003651"/>
    </source>
</evidence>
<dbReference type="InterPro" id="IPR005936">
    <property type="entry name" value="FtsH"/>
</dbReference>
<evidence type="ECO:0000256" key="4">
    <source>
        <dbReference type="ARBA" id="ARBA00022670"/>
    </source>
</evidence>
<dbReference type="CDD" id="cd19501">
    <property type="entry name" value="RecA-like_FtsH"/>
    <property type="match status" value="1"/>
</dbReference>
<dbReference type="AlphaFoldDB" id="A0A7Z3GYW1"/>
<dbReference type="GO" id="GO:0005886">
    <property type="term" value="C:plasma membrane"/>
    <property type="evidence" value="ECO:0007669"/>
    <property type="project" value="UniProtKB-SubCell"/>
</dbReference>
<reference evidence="19 20" key="1">
    <citation type="submission" date="2018-03" db="EMBL/GenBank/DDBJ databases">
        <title>Complete genome sequence of Pseudomonas fluorescens sp. G7.</title>
        <authorList>
            <person name="Gao C.-H."/>
            <person name="Li Z."/>
            <person name="Cai P."/>
        </authorList>
    </citation>
    <scope>NUCLEOTIDE SEQUENCE [LARGE SCALE GENOMIC DNA]</scope>
    <source>
        <strain evidence="19 20">G7</strain>
    </source>
</reference>
<dbReference type="Pfam" id="PF17862">
    <property type="entry name" value="AAA_lid_3"/>
    <property type="match status" value="1"/>
</dbReference>
<evidence type="ECO:0000256" key="3">
    <source>
        <dbReference type="ARBA" id="ARBA00022475"/>
    </source>
</evidence>
<keyword evidence="4 15" id="KW-0645">Protease</keyword>
<keyword evidence="6 15" id="KW-0479">Metal-binding</keyword>
<feature type="binding site" evidence="15">
    <location>
        <begin position="194"/>
        <end position="201"/>
    </location>
    <ligand>
        <name>ATP</name>
        <dbReference type="ChEBI" id="CHEBI:30616"/>
    </ligand>
</feature>
<dbReference type="PROSITE" id="PS00674">
    <property type="entry name" value="AAA"/>
    <property type="match status" value="1"/>
</dbReference>
<comment type="similarity">
    <text evidence="2 15">In the C-terminal section; belongs to the peptidase M41 family.</text>
</comment>
<dbReference type="Pfam" id="PF06480">
    <property type="entry name" value="FtsH_ext"/>
    <property type="match status" value="1"/>
</dbReference>
<comment type="similarity">
    <text evidence="14 15">In the central section; belongs to the AAA ATPase family.</text>
</comment>
<keyword evidence="9 15" id="KW-0862">Zinc</keyword>